<dbReference type="AlphaFoldDB" id="A0A3N2DC45"/>
<name>A0A3N2DC45_9MICO</name>
<keyword evidence="2" id="KW-0560">Oxidoreductase</keyword>
<proteinExistence type="predicted"/>
<dbReference type="PROSITE" id="PS51819">
    <property type="entry name" value="VOC"/>
    <property type="match status" value="1"/>
</dbReference>
<gene>
    <name evidence="2" type="ORF">EDD28_1835</name>
</gene>
<reference evidence="2 3" key="1">
    <citation type="submission" date="2018-11" db="EMBL/GenBank/DDBJ databases">
        <title>Sequencing the genomes of 1000 actinobacteria strains.</title>
        <authorList>
            <person name="Klenk H.-P."/>
        </authorList>
    </citation>
    <scope>NUCLEOTIDE SEQUENCE [LARGE SCALE GENOMIC DNA]</scope>
    <source>
        <strain evidence="2 3">DSM 13521</strain>
    </source>
</reference>
<dbReference type="SUPFAM" id="SSF54593">
    <property type="entry name" value="Glyoxalase/Bleomycin resistance protein/Dihydroxybiphenyl dioxygenase"/>
    <property type="match status" value="1"/>
</dbReference>
<evidence type="ECO:0000313" key="2">
    <source>
        <dbReference type="EMBL" id="ROR97238.1"/>
    </source>
</evidence>
<comment type="caution">
    <text evidence="2">The sequence shown here is derived from an EMBL/GenBank/DDBJ whole genome shotgun (WGS) entry which is preliminary data.</text>
</comment>
<dbReference type="InterPro" id="IPR037523">
    <property type="entry name" value="VOC_core"/>
</dbReference>
<evidence type="ECO:0000313" key="3">
    <source>
        <dbReference type="Proteomes" id="UP000275356"/>
    </source>
</evidence>
<dbReference type="RefSeq" id="WP_211339156.1">
    <property type="nucleotide sequence ID" value="NZ_RKHQ01000001.1"/>
</dbReference>
<sequence>MPTNDLETAGRFYAETLGLPVVSDSRTAAVSIGSTSLVLEAGRTRRGAQHLAFTIPTGSFAAARQWLEGRVRLLGRDGVEEFPSPPSWNAMSVYFDGPDGQVLELIERRDLRQPYDSGFGPEHLLGVSEVGVAVPDVLATVAMLEGLGVHPYGNPPGAGFAAVGDIDGLLILVPPGRAWLPTDDRVVADDPVLLRVDPELEAELAPGRVLRPAASS</sequence>
<dbReference type="Gene3D" id="3.10.180.10">
    <property type="entry name" value="2,3-Dihydroxybiphenyl 1,2-Dioxygenase, domain 1"/>
    <property type="match status" value="1"/>
</dbReference>
<dbReference type="EMBL" id="RKHQ01000001">
    <property type="protein sequence ID" value="ROR97238.1"/>
    <property type="molecule type" value="Genomic_DNA"/>
</dbReference>
<accession>A0A3N2DC45</accession>
<organism evidence="2 3">
    <name type="scientific">Salana multivorans</name>
    <dbReference type="NCBI Taxonomy" id="120377"/>
    <lineage>
        <taxon>Bacteria</taxon>
        <taxon>Bacillati</taxon>
        <taxon>Actinomycetota</taxon>
        <taxon>Actinomycetes</taxon>
        <taxon>Micrococcales</taxon>
        <taxon>Beutenbergiaceae</taxon>
        <taxon>Salana</taxon>
    </lineage>
</organism>
<dbReference type="InterPro" id="IPR029068">
    <property type="entry name" value="Glyas_Bleomycin-R_OHBP_Dase"/>
</dbReference>
<evidence type="ECO:0000259" key="1">
    <source>
        <dbReference type="PROSITE" id="PS51819"/>
    </source>
</evidence>
<dbReference type="Proteomes" id="UP000275356">
    <property type="component" value="Unassembled WGS sequence"/>
</dbReference>
<keyword evidence="2" id="KW-0223">Dioxygenase</keyword>
<feature type="domain" description="VOC" evidence="1">
    <location>
        <begin position="1"/>
        <end position="108"/>
    </location>
</feature>
<keyword evidence="3" id="KW-1185">Reference proteome</keyword>
<protein>
    <submittedName>
        <fullName evidence="2">Catechol-2,3-dioxygenase</fullName>
    </submittedName>
</protein>
<dbReference type="GO" id="GO:0051213">
    <property type="term" value="F:dioxygenase activity"/>
    <property type="evidence" value="ECO:0007669"/>
    <property type="project" value="UniProtKB-KW"/>
</dbReference>